<accession>A0A1F2PB00</accession>
<dbReference type="PROSITE" id="PS00475">
    <property type="entry name" value="RIBOSOMAL_L15"/>
    <property type="match status" value="1"/>
</dbReference>
<dbReference type="STRING" id="1838285.SCAL_000109"/>
<sequence>MMKRVKTNPVLLGLINQLIELARENDAPIWRDLSKRLQKPSRNMAEVNLKHINRHTSADDVVVVPGKVLGSGVIDHPVTVAAFKFSERARATLMEQGRAISILELTKENPGGKGVKILE</sequence>
<dbReference type="PATRIC" id="fig|1838285.3.peg.114"/>
<evidence type="ECO:0000313" key="6">
    <source>
        <dbReference type="Proteomes" id="UP000186940"/>
    </source>
</evidence>
<keyword evidence="1 3" id="KW-0689">Ribosomal protein</keyword>
<dbReference type="InterPro" id="IPR001196">
    <property type="entry name" value="Ribosomal_uL15_CS"/>
</dbReference>
<gene>
    <name evidence="3" type="primary">rpl18e</name>
    <name evidence="5" type="ORF">SCAL_000109</name>
</gene>
<dbReference type="EMBL" id="LYOS01000001">
    <property type="protein sequence ID" value="OFV68433.1"/>
    <property type="molecule type" value="Genomic_DNA"/>
</dbReference>
<dbReference type="SUPFAM" id="SSF52080">
    <property type="entry name" value="Ribosomal proteins L15p and L18e"/>
    <property type="match status" value="1"/>
</dbReference>
<feature type="domain" description="Large ribosomal subunit protein uL15/eL18" evidence="4">
    <location>
        <begin position="33"/>
        <end position="97"/>
    </location>
</feature>
<dbReference type="HAMAP" id="MF_00329">
    <property type="entry name" value="Ribosomal_eL18"/>
    <property type="match status" value="1"/>
</dbReference>
<keyword evidence="2 3" id="KW-0687">Ribonucleoprotein</keyword>
<dbReference type="GO" id="GO:1990904">
    <property type="term" value="C:ribonucleoprotein complex"/>
    <property type="evidence" value="ECO:0007669"/>
    <property type="project" value="UniProtKB-KW"/>
</dbReference>
<evidence type="ECO:0000256" key="2">
    <source>
        <dbReference type="ARBA" id="ARBA00023274"/>
    </source>
</evidence>
<dbReference type="GO" id="GO:0005840">
    <property type="term" value="C:ribosome"/>
    <property type="evidence" value="ECO:0007669"/>
    <property type="project" value="UniProtKB-KW"/>
</dbReference>
<name>A0A1F2PB00_9EURY</name>
<protein>
    <recommendedName>
        <fullName evidence="3">Large ribosomal subunit protein eL18</fullName>
    </recommendedName>
</protein>
<evidence type="ECO:0000313" key="5">
    <source>
        <dbReference type="EMBL" id="OFV68433.1"/>
    </source>
</evidence>
<evidence type="ECO:0000259" key="4">
    <source>
        <dbReference type="Pfam" id="PF00828"/>
    </source>
</evidence>
<dbReference type="NCBIfam" id="NF003079">
    <property type="entry name" value="PRK04005.1"/>
    <property type="match status" value="1"/>
</dbReference>
<proteinExistence type="inferred from homology"/>
<dbReference type="InterPro" id="IPR021131">
    <property type="entry name" value="Ribosomal_uL15/eL18"/>
</dbReference>
<reference evidence="5" key="1">
    <citation type="submission" date="2016-05" db="EMBL/GenBank/DDBJ databases">
        <title>Microbial consortia oxidize butane by reversing methanogenesis.</title>
        <authorList>
            <person name="Laso-Perez R."/>
            <person name="Richter M."/>
            <person name="Wegener G."/>
            <person name="Musat F."/>
        </authorList>
    </citation>
    <scope>NUCLEOTIDE SEQUENCE [LARGE SCALE GENOMIC DNA]</scope>
    <source>
        <strain evidence="5">BOX2</strain>
    </source>
</reference>
<dbReference type="AlphaFoldDB" id="A0A1F2PB00"/>
<comment type="caution">
    <text evidence="5">The sequence shown here is derived from an EMBL/GenBank/DDBJ whole genome shotgun (WGS) entry which is preliminary data.</text>
</comment>
<evidence type="ECO:0000256" key="3">
    <source>
        <dbReference type="HAMAP-Rule" id="MF_00329"/>
    </source>
</evidence>
<dbReference type="Pfam" id="PF00828">
    <property type="entry name" value="Ribosomal_L27A"/>
    <property type="match status" value="1"/>
</dbReference>
<comment type="similarity">
    <text evidence="3">Belongs to the eukaryotic ribosomal protein eL18 family.</text>
</comment>
<dbReference type="Proteomes" id="UP000186940">
    <property type="component" value="Unassembled WGS sequence"/>
</dbReference>
<keyword evidence="6" id="KW-1185">Reference proteome</keyword>
<evidence type="ECO:0000256" key="1">
    <source>
        <dbReference type="ARBA" id="ARBA00022980"/>
    </source>
</evidence>
<dbReference type="GO" id="GO:0006412">
    <property type="term" value="P:translation"/>
    <property type="evidence" value="ECO:0007669"/>
    <property type="project" value="UniProtKB-UniRule"/>
</dbReference>
<dbReference type="Gene3D" id="3.100.10.10">
    <property type="match status" value="1"/>
</dbReference>
<dbReference type="GO" id="GO:0003735">
    <property type="term" value="F:structural constituent of ribosome"/>
    <property type="evidence" value="ECO:0007669"/>
    <property type="project" value="InterPro"/>
</dbReference>
<organism evidence="5 6">
    <name type="scientific">Candidatus Syntropharchaeum caldarium</name>
    <dbReference type="NCBI Taxonomy" id="1838285"/>
    <lineage>
        <taxon>Archaea</taxon>
        <taxon>Methanobacteriati</taxon>
        <taxon>Methanobacteriota</taxon>
        <taxon>Stenosarchaea group</taxon>
        <taxon>Methanomicrobia</taxon>
        <taxon>Methanosarcinales</taxon>
        <taxon>ANME-2 cluster</taxon>
        <taxon>Candidatus Syntropharchaeum</taxon>
    </lineage>
</organism>
<dbReference type="InterPro" id="IPR022947">
    <property type="entry name" value="Ribosomal_eL18_arc"/>
</dbReference>
<dbReference type="InterPro" id="IPR036227">
    <property type="entry name" value="Ribosomal_uL15/eL18_sf"/>
</dbReference>